<feature type="domain" description="Glycosyltransferase 2-like" evidence="1">
    <location>
        <begin position="5"/>
        <end position="135"/>
    </location>
</feature>
<gene>
    <name evidence="2" type="ORF">VVD49_15875</name>
</gene>
<accession>A0ABU6K834</accession>
<evidence type="ECO:0000313" key="2">
    <source>
        <dbReference type="EMBL" id="MEC5387208.1"/>
    </source>
</evidence>
<dbReference type="InterPro" id="IPR029044">
    <property type="entry name" value="Nucleotide-diphossugar_trans"/>
</dbReference>
<keyword evidence="3" id="KW-1185">Reference proteome</keyword>
<dbReference type="RefSeq" id="WP_327600185.1">
    <property type="nucleotide sequence ID" value="NZ_JAYXHS010000003.1"/>
</dbReference>
<organism evidence="2 3">
    <name type="scientific">Uliginosibacterium silvisoli</name>
    <dbReference type="NCBI Taxonomy" id="3114758"/>
    <lineage>
        <taxon>Bacteria</taxon>
        <taxon>Pseudomonadati</taxon>
        <taxon>Pseudomonadota</taxon>
        <taxon>Betaproteobacteria</taxon>
        <taxon>Rhodocyclales</taxon>
        <taxon>Zoogloeaceae</taxon>
        <taxon>Uliginosibacterium</taxon>
    </lineage>
</organism>
<evidence type="ECO:0000313" key="3">
    <source>
        <dbReference type="Proteomes" id="UP001331561"/>
    </source>
</evidence>
<keyword evidence="2" id="KW-0808">Transferase</keyword>
<comment type="caution">
    <text evidence="2">The sequence shown here is derived from an EMBL/GenBank/DDBJ whole genome shotgun (WGS) entry which is preliminary data.</text>
</comment>
<dbReference type="Pfam" id="PF00535">
    <property type="entry name" value="Glycos_transf_2"/>
    <property type="match status" value="1"/>
</dbReference>
<dbReference type="InterPro" id="IPR050834">
    <property type="entry name" value="Glycosyltransf_2"/>
</dbReference>
<dbReference type="SUPFAM" id="SSF53448">
    <property type="entry name" value="Nucleotide-diphospho-sugar transferases"/>
    <property type="match status" value="1"/>
</dbReference>
<dbReference type="InterPro" id="IPR001173">
    <property type="entry name" value="Glyco_trans_2-like"/>
</dbReference>
<dbReference type="Proteomes" id="UP001331561">
    <property type="component" value="Unassembled WGS sequence"/>
</dbReference>
<dbReference type="EMBL" id="JAYXHS010000003">
    <property type="protein sequence ID" value="MEC5387208.1"/>
    <property type="molecule type" value="Genomic_DNA"/>
</dbReference>
<proteinExistence type="predicted"/>
<keyword evidence="2" id="KW-0328">Glycosyltransferase</keyword>
<reference evidence="2 3" key="1">
    <citation type="submission" date="2024-01" db="EMBL/GenBank/DDBJ databases">
        <title>Uliginosibacterium soil sp. nov.</title>
        <authorList>
            <person name="Lv Y."/>
        </authorList>
    </citation>
    <scope>NUCLEOTIDE SEQUENCE [LARGE SCALE GENOMIC DNA]</scope>
    <source>
        <strain evidence="2 3">H3</strain>
    </source>
</reference>
<dbReference type="CDD" id="cd00761">
    <property type="entry name" value="Glyco_tranf_GTA_type"/>
    <property type="match status" value="1"/>
</dbReference>
<dbReference type="PANTHER" id="PTHR43685">
    <property type="entry name" value="GLYCOSYLTRANSFERASE"/>
    <property type="match status" value="1"/>
</dbReference>
<name>A0ABU6K834_9RHOO</name>
<sequence length="330" mass="36720">MPTFSIILATRDRPVLFSEALESVLTQSFTDFEIHVVNDGSAPEHLAAYESVIAAAQARIGDRIKSHWLVRRPKGHGQSYSLNYGVDQASGEYIGILDDDDTWTDNEHLARAAKALASRPADMYMANQRAFLLNKELQGPIWLSELAREVAARGSNADADGVFSVSIDDLMATSGFCHLNCLIVRRSLYQGVGMMDEGIRWECDRDIFLRLIDQAGTMLHHPAVVSRHNVPDPSKTLNMTTAMGMLDKRLLQVRVLDKAALFSKHAAIRKHGRMHKGYALKKVVEELAGKQQWQTAASYAWQALGALPTLKWAAYSTLCQLRSWLQGNKA</sequence>
<evidence type="ECO:0000259" key="1">
    <source>
        <dbReference type="Pfam" id="PF00535"/>
    </source>
</evidence>
<protein>
    <submittedName>
        <fullName evidence="2">Glycosyltransferase family 2 protein</fullName>
        <ecNumber evidence="2">2.4.-.-</ecNumber>
    </submittedName>
</protein>
<dbReference type="Gene3D" id="3.90.550.10">
    <property type="entry name" value="Spore Coat Polysaccharide Biosynthesis Protein SpsA, Chain A"/>
    <property type="match status" value="1"/>
</dbReference>
<dbReference type="EC" id="2.4.-.-" evidence="2"/>
<dbReference type="PANTHER" id="PTHR43685:SF2">
    <property type="entry name" value="GLYCOSYLTRANSFERASE 2-LIKE DOMAIN-CONTAINING PROTEIN"/>
    <property type="match status" value="1"/>
</dbReference>
<dbReference type="GO" id="GO:0016757">
    <property type="term" value="F:glycosyltransferase activity"/>
    <property type="evidence" value="ECO:0007669"/>
    <property type="project" value="UniProtKB-KW"/>
</dbReference>